<proteinExistence type="predicted"/>
<dbReference type="EMBL" id="OKRB01000035">
    <property type="protein sequence ID" value="SPE18096.1"/>
    <property type="molecule type" value="Genomic_DNA"/>
</dbReference>
<protein>
    <submittedName>
        <fullName evidence="2">Uncharacterized protein</fullName>
    </submittedName>
</protein>
<sequence>MRALAAIFLSLSIAAPLAAQVDEKNDPLTADQQDQIAEAGIDPVARVDLYVKFLNGHADTIESLIKRAKSPARSQRLAGELQQFGALMDELGDNLDVYSQRKADIRKSLKGLTESVLHWQSVLHDLPSEPGFELSLKSALSSAGDLSTQAKQLTTDQEAYFKAHPKEKGQDRYEPQ</sequence>
<evidence type="ECO:0000256" key="1">
    <source>
        <dbReference type="SAM" id="SignalP"/>
    </source>
</evidence>
<dbReference type="Proteomes" id="UP000239735">
    <property type="component" value="Unassembled WGS sequence"/>
</dbReference>
<feature type="chain" id="PRO_5014938601" evidence="1">
    <location>
        <begin position="22"/>
        <end position="176"/>
    </location>
</feature>
<name>A0A2N9L464_9BACT</name>
<gene>
    <name evidence="2" type="ORF">SBA5_130035</name>
</gene>
<organism evidence="2 3">
    <name type="scientific">Candidatus Sulfuritelmatomonas gaucii</name>
    <dbReference type="NCBI Taxonomy" id="2043161"/>
    <lineage>
        <taxon>Bacteria</taxon>
        <taxon>Pseudomonadati</taxon>
        <taxon>Acidobacteriota</taxon>
        <taxon>Terriglobia</taxon>
        <taxon>Terriglobales</taxon>
        <taxon>Acidobacteriaceae</taxon>
        <taxon>Candidatus Sulfuritelmatomonas</taxon>
    </lineage>
</organism>
<evidence type="ECO:0000313" key="3">
    <source>
        <dbReference type="Proteomes" id="UP000239735"/>
    </source>
</evidence>
<dbReference type="AlphaFoldDB" id="A0A2N9L464"/>
<accession>A0A2N9L464</accession>
<reference evidence="3" key="1">
    <citation type="submission" date="2018-02" db="EMBL/GenBank/DDBJ databases">
        <authorList>
            <person name="Hausmann B."/>
        </authorList>
    </citation>
    <scope>NUCLEOTIDE SEQUENCE [LARGE SCALE GENOMIC DNA]</scope>
    <source>
        <strain evidence="3">Peat soil MAG SbA5</strain>
    </source>
</reference>
<evidence type="ECO:0000313" key="2">
    <source>
        <dbReference type="EMBL" id="SPE18096.1"/>
    </source>
</evidence>
<keyword evidence="1" id="KW-0732">Signal</keyword>
<feature type="signal peptide" evidence="1">
    <location>
        <begin position="1"/>
        <end position="21"/>
    </location>
</feature>
<dbReference type="OrthoDB" id="117854at2"/>